<reference evidence="5 6" key="1">
    <citation type="submission" date="2019-06" db="EMBL/GenBank/DDBJ databases">
        <title>Sequencing the genomes of 1000 actinobacteria strains.</title>
        <authorList>
            <person name="Klenk H.-P."/>
        </authorList>
    </citation>
    <scope>NUCLEOTIDE SEQUENCE [LARGE SCALE GENOMIC DNA]</scope>
    <source>
        <strain evidence="5 6">DSM 8251</strain>
    </source>
</reference>
<dbReference type="GO" id="GO:0009982">
    <property type="term" value="F:pseudouridine synthase activity"/>
    <property type="evidence" value="ECO:0007669"/>
    <property type="project" value="InterPro"/>
</dbReference>
<comment type="caution">
    <text evidence="5">The sequence shown here is derived from an EMBL/GenBank/DDBJ whole genome shotgun (WGS) entry which is preliminary data.</text>
</comment>
<dbReference type="AlphaFoldDB" id="A0A542ZPU3"/>
<dbReference type="GO" id="GO:0000455">
    <property type="term" value="P:enzyme-directed rRNA pseudouridine synthesis"/>
    <property type="evidence" value="ECO:0007669"/>
    <property type="project" value="TreeGrafter"/>
</dbReference>
<dbReference type="GO" id="GO:0140098">
    <property type="term" value="F:catalytic activity, acting on RNA"/>
    <property type="evidence" value="ECO:0007669"/>
    <property type="project" value="UniProtKB-ARBA"/>
</dbReference>
<name>A0A542ZPU3_9ACTN</name>
<dbReference type="PANTHER" id="PTHR21600">
    <property type="entry name" value="MITOCHONDRIAL RNA PSEUDOURIDINE SYNTHASE"/>
    <property type="match status" value="1"/>
</dbReference>
<dbReference type="PANTHER" id="PTHR21600:SF84">
    <property type="entry name" value="PSEUDOURIDINE SYNTHASE RSUA_RLUA-LIKE DOMAIN-CONTAINING PROTEIN"/>
    <property type="match status" value="1"/>
</dbReference>
<gene>
    <name evidence="5" type="ORF">FB460_0152</name>
</gene>
<proteinExistence type="predicted"/>
<organism evidence="5 6">
    <name type="scientific">Propioniferax innocua</name>
    <dbReference type="NCBI Taxonomy" id="1753"/>
    <lineage>
        <taxon>Bacteria</taxon>
        <taxon>Bacillati</taxon>
        <taxon>Actinomycetota</taxon>
        <taxon>Actinomycetes</taxon>
        <taxon>Propionibacteriales</taxon>
        <taxon>Propionibacteriaceae</taxon>
        <taxon>Propioniferax</taxon>
    </lineage>
</organism>
<dbReference type="GO" id="GO:0003723">
    <property type="term" value="F:RNA binding"/>
    <property type="evidence" value="ECO:0007669"/>
    <property type="project" value="InterPro"/>
</dbReference>
<evidence type="ECO:0000259" key="4">
    <source>
        <dbReference type="Pfam" id="PF00849"/>
    </source>
</evidence>
<sequence length="303" mass="34702">MPRSPLPQRDGLDAAWIRTPSSGGWTLLRDHLVDRIPKLSPTRIDEMFAEGRWCDEQGDPLPADAPFVPNRFVWFHRDLPDEVEVPFAVDVLYRDDRIVVVDKPHFLAAIPRGNHVRQSVVVRMRQELDLPELSPAHRLDRVTAGVLLLTTRREFRAPYQQVFEYRRASKTYRVVAAADPTLRDPVTVRSHIVKDRGVWQAREVPDAEPNASTTIRLLDSDGDRGLYEAVPHTGKTHQIRLHFLRLGLPIINDPLYPTVSGWRLDDFSAPLQLLAHRLEFTDPLTDEPRIFTSHRRLAEAPSP</sequence>
<evidence type="ECO:0000313" key="5">
    <source>
        <dbReference type="EMBL" id="TQL62378.1"/>
    </source>
</evidence>
<dbReference type="InterPro" id="IPR006145">
    <property type="entry name" value="PsdUridine_synth_RsuA/RluA"/>
</dbReference>
<keyword evidence="6" id="KW-1185">Reference proteome</keyword>
<dbReference type="InterPro" id="IPR020103">
    <property type="entry name" value="PsdUridine_synth_cat_dom_sf"/>
</dbReference>
<evidence type="ECO:0000256" key="1">
    <source>
        <dbReference type="ARBA" id="ARBA00000073"/>
    </source>
</evidence>
<dbReference type="InterPro" id="IPR050188">
    <property type="entry name" value="RluA_PseudoU_synthase"/>
</dbReference>
<evidence type="ECO:0000313" key="6">
    <source>
        <dbReference type="Proteomes" id="UP000316196"/>
    </source>
</evidence>
<accession>A0A542ZPU3</accession>
<dbReference type="EMBL" id="VFOR01000001">
    <property type="protein sequence ID" value="TQL62378.1"/>
    <property type="molecule type" value="Genomic_DNA"/>
</dbReference>
<feature type="domain" description="Pseudouridine synthase RsuA/RluA-like" evidence="4">
    <location>
        <begin position="98"/>
        <end position="243"/>
    </location>
</feature>
<dbReference type="Pfam" id="PF00849">
    <property type="entry name" value="PseudoU_synth_2"/>
    <property type="match status" value="1"/>
</dbReference>
<dbReference type="SUPFAM" id="SSF55120">
    <property type="entry name" value="Pseudouridine synthase"/>
    <property type="match status" value="1"/>
</dbReference>
<dbReference type="InterPro" id="IPR006224">
    <property type="entry name" value="PsdUridine_synth_RluA-like_CS"/>
</dbReference>
<dbReference type="OrthoDB" id="9807829at2"/>
<dbReference type="PROSITE" id="PS01129">
    <property type="entry name" value="PSI_RLU"/>
    <property type="match status" value="1"/>
</dbReference>
<protein>
    <recommendedName>
        <fullName evidence="2">RNA pseudouridylate synthase</fullName>
    </recommendedName>
    <alternativeName>
        <fullName evidence="3">RNA-uridine isomerase</fullName>
    </alternativeName>
</protein>
<dbReference type="Proteomes" id="UP000316196">
    <property type="component" value="Unassembled WGS sequence"/>
</dbReference>
<evidence type="ECO:0000256" key="2">
    <source>
        <dbReference type="ARBA" id="ARBA00031870"/>
    </source>
</evidence>
<dbReference type="Gene3D" id="3.30.2350.10">
    <property type="entry name" value="Pseudouridine synthase"/>
    <property type="match status" value="1"/>
</dbReference>
<comment type="catalytic activity">
    <reaction evidence="1">
        <text>a uridine in RNA = a pseudouridine in RNA</text>
        <dbReference type="Rhea" id="RHEA:48348"/>
        <dbReference type="Rhea" id="RHEA-COMP:12068"/>
        <dbReference type="Rhea" id="RHEA-COMP:12069"/>
        <dbReference type="ChEBI" id="CHEBI:65314"/>
        <dbReference type="ChEBI" id="CHEBI:65315"/>
    </reaction>
</comment>
<evidence type="ECO:0000256" key="3">
    <source>
        <dbReference type="ARBA" id="ARBA00033164"/>
    </source>
</evidence>